<name>A0A5B7GLZ0_PORTR</name>
<evidence type="ECO:0000256" key="1">
    <source>
        <dbReference type="SAM" id="MobiDB-lite"/>
    </source>
</evidence>
<reference evidence="2 3" key="1">
    <citation type="submission" date="2019-05" db="EMBL/GenBank/DDBJ databases">
        <title>Another draft genome of Portunus trituberculatus and its Hox gene families provides insights of decapod evolution.</title>
        <authorList>
            <person name="Jeong J.-H."/>
            <person name="Song I."/>
            <person name="Kim S."/>
            <person name="Choi T."/>
            <person name="Kim D."/>
            <person name="Ryu S."/>
            <person name="Kim W."/>
        </authorList>
    </citation>
    <scope>NUCLEOTIDE SEQUENCE [LARGE SCALE GENOMIC DNA]</scope>
    <source>
        <tissue evidence="2">Muscle</tissue>
    </source>
</reference>
<dbReference type="EMBL" id="VSRR010014856">
    <property type="protein sequence ID" value="MPC57524.1"/>
    <property type="molecule type" value="Genomic_DNA"/>
</dbReference>
<protein>
    <submittedName>
        <fullName evidence="2">Uncharacterized protein</fullName>
    </submittedName>
</protein>
<organism evidence="2 3">
    <name type="scientific">Portunus trituberculatus</name>
    <name type="common">Swimming crab</name>
    <name type="synonym">Neptunus trituberculatus</name>
    <dbReference type="NCBI Taxonomy" id="210409"/>
    <lineage>
        <taxon>Eukaryota</taxon>
        <taxon>Metazoa</taxon>
        <taxon>Ecdysozoa</taxon>
        <taxon>Arthropoda</taxon>
        <taxon>Crustacea</taxon>
        <taxon>Multicrustacea</taxon>
        <taxon>Malacostraca</taxon>
        <taxon>Eumalacostraca</taxon>
        <taxon>Eucarida</taxon>
        <taxon>Decapoda</taxon>
        <taxon>Pleocyemata</taxon>
        <taxon>Brachyura</taxon>
        <taxon>Eubrachyura</taxon>
        <taxon>Portunoidea</taxon>
        <taxon>Portunidae</taxon>
        <taxon>Portuninae</taxon>
        <taxon>Portunus</taxon>
    </lineage>
</organism>
<dbReference type="AlphaFoldDB" id="A0A5B7GLZ0"/>
<gene>
    <name evidence="2" type="ORF">E2C01_051505</name>
</gene>
<sequence length="194" mass="20430">MRGRSSQCGDRCDDGDNQDTSNTFLPLNIHRQCGPVTGPPLPCCSLFRSGAAAQEATDVHNKVVEQVTRSPVAHSPATPSAVPSETLYGDSLVRRCLGPSSWPGGGCGLRANNGIFAPRDDAAKPPDPGFVKTYWPKALRRNGKGEARRGKAKGGERPFPGEGDDAASQGLTLSLPGTGRRVPAILSLSPRQCL</sequence>
<proteinExistence type="predicted"/>
<accession>A0A5B7GLZ0</accession>
<comment type="caution">
    <text evidence="2">The sequence shown here is derived from an EMBL/GenBank/DDBJ whole genome shotgun (WGS) entry which is preliminary data.</text>
</comment>
<feature type="region of interest" description="Disordered" evidence="1">
    <location>
        <begin position="138"/>
        <end position="181"/>
    </location>
</feature>
<feature type="compositionally biased region" description="Basic and acidic residues" evidence="1">
    <location>
        <begin position="143"/>
        <end position="156"/>
    </location>
</feature>
<dbReference type="Proteomes" id="UP000324222">
    <property type="component" value="Unassembled WGS sequence"/>
</dbReference>
<evidence type="ECO:0000313" key="3">
    <source>
        <dbReference type="Proteomes" id="UP000324222"/>
    </source>
</evidence>
<keyword evidence="3" id="KW-1185">Reference proteome</keyword>
<evidence type="ECO:0000313" key="2">
    <source>
        <dbReference type="EMBL" id="MPC57524.1"/>
    </source>
</evidence>